<dbReference type="Proteomes" id="UP000649955">
    <property type="component" value="Unassembled WGS sequence"/>
</dbReference>
<name>A0ABQ3KFU5_9PSEU</name>
<protein>
    <recommendedName>
        <fullName evidence="3">Lipoprotein</fullName>
    </recommendedName>
</protein>
<comment type="caution">
    <text evidence="1">The sequence shown here is derived from an EMBL/GenBank/DDBJ whole genome shotgun (WGS) entry which is preliminary data.</text>
</comment>
<dbReference type="EMBL" id="BNAW01000020">
    <property type="protein sequence ID" value="GHG21102.1"/>
    <property type="molecule type" value="Genomic_DNA"/>
</dbReference>
<sequence length="91" mass="9661">MFLGFLTACSGGEPPAKEAIIAKIKSDPQTRGASDRTAGCLAEWYLKYATPEQVSAFVEGEAGDRPLDQVAADPQARSVMLDCLKAAADDR</sequence>
<evidence type="ECO:0008006" key="3">
    <source>
        <dbReference type="Google" id="ProtNLM"/>
    </source>
</evidence>
<organism evidence="1 2">
    <name type="scientific">Amycolatopsis bullii</name>
    <dbReference type="NCBI Taxonomy" id="941987"/>
    <lineage>
        <taxon>Bacteria</taxon>
        <taxon>Bacillati</taxon>
        <taxon>Actinomycetota</taxon>
        <taxon>Actinomycetes</taxon>
        <taxon>Pseudonocardiales</taxon>
        <taxon>Pseudonocardiaceae</taxon>
        <taxon>Amycolatopsis</taxon>
    </lineage>
</organism>
<gene>
    <name evidence="1" type="ORF">GCM10017567_44640</name>
</gene>
<proteinExistence type="predicted"/>
<evidence type="ECO:0000313" key="1">
    <source>
        <dbReference type="EMBL" id="GHG21102.1"/>
    </source>
</evidence>
<keyword evidence="2" id="KW-1185">Reference proteome</keyword>
<reference evidence="2" key="1">
    <citation type="journal article" date="2019" name="Int. J. Syst. Evol. Microbiol.">
        <title>The Global Catalogue of Microorganisms (GCM) 10K type strain sequencing project: providing services to taxonomists for standard genome sequencing and annotation.</title>
        <authorList>
            <consortium name="The Broad Institute Genomics Platform"/>
            <consortium name="The Broad Institute Genome Sequencing Center for Infectious Disease"/>
            <person name="Wu L."/>
            <person name="Ma J."/>
        </authorList>
    </citation>
    <scope>NUCLEOTIDE SEQUENCE [LARGE SCALE GENOMIC DNA]</scope>
    <source>
        <strain evidence="2">CGMCC 4.7680</strain>
    </source>
</reference>
<accession>A0ABQ3KFU5</accession>
<evidence type="ECO:0000313" key="2">
    <source>
        <dbReference type="Proteomes" id="UP000649955"/>
    </source>
</evidence>